<sequence length="73" mass="7397">MRRPRRIHAPVPGLAPALVLGTAHCGAASATEASGEGAAPGRPRQHPEVPQPTEGCPAPEKAARPPRAPGLAK</sequence>
<comment type="caution">
    <text evidence="2">The sequence shown here is derived from an EMBL/GenBank/DDBJ whole genome shotgun (WGS) entry which is preliminary data.</text>
</comment>
<evidence type="ECO:0000313" key="3">
    <source>
        <dbReference type="Proteomes" id="UP000721954"/>
    </source>
</evidence>
<evidence type="ECO:0000256" key="1">
    <source>
        <dbReference type="SAM" id="MobiDB-lite"/>
    </source>
</evidence>
<dbReference type="RefSeq" id="WP_209213589.1">
    <property type="nucleotide sequence ID" value="NZ_JAFFZM010000019.1"/>
</dbReference>
<keyword evidence="3" id="KW-1185">Reference proteome</keyword>
<dbReference type="EMBL" id="JAFFZM010000019">
    <property type="protein sequence ID" value="MBO8202033.1"/>
    <property type="molecule type" value="Genomic_DNA"/>
</dbReference>
<evidence type="ECO:0000313" key="2">
    <source>
        <dbReference type="EMBL" id="MBO8202033.1"/>
    </source>
</evidence>
<feature type="compositionally biased region" description="Low complexity" evidence="1">
    <location>
        <begin position="26"/>
        <end position="39"/>
    </location>
</feature>
<gene>
    <name evidence="2" type="ORF">JW613_27605</name>
</gene>
<proteinExistence type="predicted"/>
<accession>A0ABS3Y313</accession>
<dbReference type="GeneID" id="96262395"/>
<reference evidence="2 3" key="1">
    <citation type="submission" date="2021-02" db="EMBL/GenBank/DDBJ databases">
        <title>Streptomyces spirodelae sp. nov., isolated from duckweed.</title>
        <authorList>
            <person name="Saimee Y."/>
            <person name="Duangmal K."/>
        </authorList>
    </citation>
    <scope>NUCLEOTIDE SEQUENCE [LARGE SCALE GENOMIC DNA]</scope>
    <source>
        <strain evidence="2 3">DSM 42105</strain>
    </source>
</reference>
<name>A0ABS3Y313_9ACTN</name>
<feature type="region of interest" description="Disordered" evidence="1">
    <location>
        <begin position="26"/>
        <end position="73"/>
    </location>
</feature>
<organism evidence="2 3">
    <name type="scientific">Streptomyces smyrnaeus</name>
    <dbReference type="NCBI Taxonomy" id="1387713"/>
    <lineage>
        <taxon>Bacteria</taxon>
        <taxon>Bacillati</taxon>
        <taxon>Actinomycetota</taxon>
        <taxon>Actinomycetes</taxon>
        <taxon>Kitasatosporales</taxon>
        <taxon>Streptomycetaceae</taxon>
        <taxon>Streptomyces</taxon>
    </lineage>
</organism>
<protein>
    <submittedName>
        <fullName evidence="2">Uncharacterized protein</fullName>
    </submittedName>
</protein>
<dbReference type="Proteomes" id="UP000721954">
    <property type="component" value="Unassembled WGS sequence"/>
</dbReference>